<keyword evidence="5" id="KW-0732">Signal</keyword>
<dbReference type="PANTHER" id="PTHR11552:SF138">
    <property type="entry name" value="DEHYDROGENASE PKFF-RELATED"/>
    <property type="match status" value="1"/>
</dbReference>
<feature type="active site" description="Proton donor" evidence="3">
    <location>
        <position position="549"/>
    </location>
</feature>
<dbReference type="InterPro" id="IPR036188">
    <property type="entry name" value="FAD/NAD-bd_sf"/>
</dbReference>
<keyword evidence="4" id="KW-0285">Flavoprotein</keyword>
<dbReference type="InterPro" id="IPR007867">
    <property type="entry name" value="GMC_OxRtase_C"/>
</dbReference>
<feature type="signal peptide" evidence="5">
    <location>
        <begin position="1"/>
        <end position="19"/>
    </location>
</feature>
<gene>
    <name evidence="7" type="ORF">AAWM_04244</name>
</gene>
<dbReference type="SUPFAM" id="SSF54373">
    <property type="entry name" value="FAD-linked reductases, C-terminal domain"/>
    <property type="match status" value="1"/>
</dbReference>
<evidence type="ECO:0000259" key="6">
    <source>
        <dbReference type="PROSITE" id="PS00624"/>
    </source>
</evidence>
<dbReference type="Pfam" id="PF05199">
    <property type="entry name" value="GMC_oxred_C"/>
    <property type="match status" value="1"/>
</dbReference>
<dbReference type="PIRSF" id="PIRSF000137">
    <property type="entry name" value="Alcohol_oxidase"/>
    <property type="match status" value="1"/>
</dbReference>
<dbReference type="EMBL" id="BDHI01000007">
    <property type="protein sequence ID" value="GCB21359.1"/>
    <property type="molecule type" value="Genomic_DNA"/>
</dbReference>
<reference evidence="7 8" key="1">
    <citation type="submission" date="2016-09" db="EMBL/GenBank/DDBJ databases">
        <title>Aspergillus awamori IFM 58123T.</title>
        <authorList>
            <person name="Kusuya Y."/>
            <person name="Shimizu M."/>
            <person name="Takahashi H."/>
            <person name="Yaguchi T."/>
        </authorList>
    </citation>
    <scope>NUCLEOTIDE SEQUENCE [LARGE SCALE GENOMIC DNA]</scope>
    <source>
        <strain evidence="7 8">IFM 58123</strain>
    </source>
</reference>
<dbReference type="AlphaFoldDB" id="A0A401KQ62"/>
<evidence type="ECO:0000256" key="3">
    <source>
        <dbReference type="PIRSR" id="PIRSR000137-1"/>
    </source>
</evidence>
<comment type="similarity">
    <text evidence="1">Belongs to the GMC oxidoreductase family.</text>
</comment>
<dbReference type="InterPro" id="IPR012132">
    <property type="entry name" value="GMC_OxRdtase"/>
</dbReference>
<feature type="binding site" evidence="4">
    <location>
        <begin position="594"/>
        <end position="595"/>
    </location>
    <ligand>
        <name>FAD</name>
        <dbReference type="ChEBI" id="CHEBI:57692"/>
    </ligand>
</feature>
<dbReference type="InterPro" id="IPR000172">
    <property type="entry name" value="GMC_OxRdtase_N"/>
</dbReference>
<organism evidence="7 8">
    <name type="scientific">Aspergillus awamori</name>
    <name type="common">Black koji mold</name>
    <dbReference type="NCBI Taxonomy" id="105351"/>
    <lineage>
        <taxon>Eukaryota</taxon>
        <taxon>Fungi</taxon>
        <taxon>Dikarya</taxon>
        <taxon>Ascomycota</taxon>
        <taxon>Pezizomycotina</taxon>
        <taxon>Eurotiomycetes</taxon>
        <taxon>Eurotiomycetidae</taxon>
        <taxon>Eurotiales</taxon>
        <taxon>Aspergillaceae</taxon>
        <taxon>Aspergillus</taxon>
    </lineage>
</organism>
<comment type="cofactor">
    <cofactor evidence="4">
        <name>FAD</name>
        <dbReference type="ChEBI" id="CHEBI:57692"/>
    </cofactor>
</comment>
<evidence type="ECO:0000313" key="7">
    <source>
        <dbReference type="EMBL" id="GCB21359.1"/>
    </source>
</evidence>
<feature type="chain" id="PRO_5019303044" evidence="5">
    <location>
        <begin position="20"/>
        <end position="618"/>
    </location>
</feature>
<feature type="active site" description="Proton acceptor" evidence="3">
    <location>
        <position position="593"/>
    </location>
</feature>
<keyword evidence="4" id="KW-0274">FAD</keyword>
<dbReference type="PANTHER" id="PTHR11552">
    <property type="entry name" value="GLUCOSE-METHANOL-CHOLINE GMC OXIDOREDUCTASE"/>
    <property type="match status" value="1"/>
</dbReference>
<feature type="domain" description="Glucose-methanol-choline oxidoreductase N-terminal" evidence="6">
    <location>
        <begin position="314"/>
        <end position="328"/>
    </location>
</feature>
<keyword evidence="8" id="KW-1185">Reference proteome</keyword>
<dbReference type="SUPFAM" id="SSF51905">
    <property type="entry name" value="FAD/NAD(P)-binding domain"/>
    <property type="match status" value="1"/>
</dbReference>
<keyword evidence="2" id="KW-0325">Glycoprotein</keyword>
<evidence type="ECO:0000256" key="4">
    <source>
        <dbReference type="PIRSR" id="PIRSR000137-2"/>
    </source>
</evidence>
<dbReference type="GO" id="GO:0050660">
    <property type="term" value="F:flavin adenine dinucleotide binding"/>
    <property type="evidence" value="ECO:0007669"/>
    <property type="project" value="InterPro"/>
</dbReference>
<comment type="caution">
    <text evidence="7">The sequence shown here is derived from an EMBL/GenBank/DDBJ whole genome shotgun (WGS) entry which is preliminary data.</text>
</comment>
<evidence type="ECO:0000256" key="2">
    <source>
        <dbReference type="ARBA" id="ARBA00023180"/>
    </source>
</evidence>
<name>A0A401KQ62_ASPAW</name>
<dbReference type="Pfam" id="PF00732">
    <property type="entry name" value="GMC_oxred_N"/>
    <property type="match status" value="1"/>
</dbReference>
<evidence type="ECO:0000256" key="1">
    <source>
        <dbReference type="ARBA" id="ARBA00010790"/>
    </source>
</evidence>
<evidence type="ECO:0000313" key="8">
    <source>
        <dbReference type="Proteomes" id="UP000286921"/>
    </source>
</evidence>
<dbReference type="GO" id="GO:0044550">
    <property type="term" value="P:secondary metabolite biosynthetic process"/>
    <property type="evidence" value="ECO:0007669"/>
    <property type="project" value="TreeGrafter"/>
</dbReference>
<proteinExistence type="inferred from homology"/>
<accession>A0A401KQ62</accession>
<dbReference type="PROSITE" id="PS00624">
    <property type="entry name" value="GMC_OXRED_2"/>
    <property type="match status" value="1"/>
</dbReference>
<dbReference type="STRING" id="105351.A0A401KQ62"/>
<dbReference type="Gene3D" id="3.50.50.60">
    <property type="entry name" value="FAD/NAD(P)-binding domain"/>
    <property type="match status" value="1"/>
</dbReference>
<dbReference type="GO" id="GO:0016614">
    <property type="term" value="F:oxidoreductase activity, acting on CH-OH group of donors"/>
    <property type="evidence" value="ECO:0007669"/>
    <property type="project" value="InterPro"/>
</dbReference>
<evidence type="ECO:0000256" key="5">
    <source>
        <dbReference type="SAM" id="SignalP"/>
    </source>
</evidence>
<dbReference type="Proteomes" id="UP000286921">
    <property type="component" value="Unassembled WGS sequence"/>
</dbReference>
<sequence>MRSVLEASLVAALIATAHAQGQRPSGSSFGVPGINATFDYIVVGGGTAGLTLATRLAEQQNGSVAVIEAGGFYEADNGNLSQVPASASTYSGPSPSDWQPLIDWGYVTTPQEGLYDAQVHYPRGKCLGGSSARNGIIFHRATKGAYQKWADAVNDDSFTFDNLLPFFEKSLNFTPPDQSLRLANATPWYNASVLGTGTGPLSVTYSHYAQAFTSWGLQGLNSAGLLMIPGFQSGSLLGLGYPLQTINASTMLRESSETAFLTRGLSHPNYQVYQSARAKRILFDGGRRATAVVVETEGFTYQLNATQEIILSAGAFGSPQLLMVSGVGPAAILNPLGIPEVADRAGVGQNLQDQVRSSVAHPVNVVTASAMNSPEAQAQAAQQFDELAAGPYTSTGDDALAWEKIPDDLRAQFSNDTREVLAQYPSDWPEIEYVLGASYIGGMEDATQEPDDGLNYASIGLAIVAPQSRGNLTITSGNAAVPPLINPNWLTESADIEVMVAGVKRARQFWQSSGLSPVVIGPEAFPGDSVETDTEIEASIRRNAMSVSHASCTCAMGTPDDPMAVVDTQGRVYGVQGLRVVDASVFPLLPPGHPQATIYALAEKLACDITGHCDKYGA</sequence>
<dbReference type="Gene3D" id="3.30.560.10">
    <property type="entry name" value="Glucose Oxidase, domain 3"/>
    <property type="match status" value="1"/>
</dbReference>
<protein>
    <submittedName>
        <fullName evidence="7">Versicolorin B synthase</fullName>
    </submittedName>
</protein>